<reference evidence="7 8" key="1">
    <citation type="submission" date="2018-05" db="EMBL/GenBank/DDBJ databases">
        <authorList>
            <person name="Goeker M."/>
            <person name="Huntemann M."/>
            <person name="Clum A."/>
            <person name="Pillay M."/>
            <person name="Palaniappan K."/>
            <person name="Varghese N."/>
            <person name="Mikhailova N."/>
            <person name="Stamatis D."/>
            <person name="Reddy T."/>
            <person name="Daum C."/>
            <person name="Shapiro N."/>
            <person name="Ivanova N."/>
            <person name="Kyrpides N."/>
            <person name="Woyke T."/>
        </authorList>
    </citation>
    <scope>NUCLEOTIDE SEQUENCE [LARGE SCALE GENOMIC DNA]</scope>
    <source>
        <strain evidence="7 8">DSM 26524</strain>
    </source>
</reference>
<organism evidence="7 8">
    <name type="scientific">Murimonas intestini</name>
    <dbReference type="NCBI Taxonomy" id="1337051"/>
    <lineage>
        <taxon>Bacteria</taxon>
        <taxon>Bacillati</taxon>
        <taxon>Bacillota</taxon>
        <taxon>Clostridia</taxon>
        <taxon>Lachnospirales</taxon>
        <taxon>Lachnospiraceae</taxon>
        <taxon>Murimonas</taxon>
    </lineage>
</organism>
<proteinExistence type="predicted"/>
<feature type="coiled-coil region" evidence="5">
    <location>
        <begin position="83"/>
        <end position="113"/>
    </location>
</feature>
<dbReference type="AlphaFoldDB" id="A0AB73T2T5"/>
<evidence type="ECO:0000256" key="4">
    <source>
        <dbReference type="ARBA" id="ARBA00023163"/>
    </source>
</evidence>
<keyword evidence="1" id="KW-0678">Repressor</keyword>
<dbReference type="Proteomes" id="UP000245412">
    <property type="component" value="Unassembled WGS sequence"/>
</dbReference>
<comment type="caution">
    <text evidence="7">The sequence shown here is derived from an EMBL/GenBank/DDBJ whole genome shotgun (WGS) entry which is preliminary data.</text>
</comment>
<dbReference type="Pfam" id="PF00376">
    <property type="entry name" value="MerR"/>
    <property type="match status" value="1"/>
</dbReference>
<accession>A0AB73T2T5</accession>
<dbReference type="Gene3D" id="1.10.1660.10">
    <property type="match status" value="1"/>
</dbReference>
<dbReference type="PANTHER" id="PTHR30204:SF69">
    <property type="entry name" value="MERR-FAMILY TRANSCRIPTIONAL REGULATOR"/>
    <property type="match status" value="1"/>
</dbReference>
<evidence type="ECO:0000313" key="8">
    <source>
        <dbReference type="Proteomes" id="UP000245412"/>
    </source>
</evidence>
<dbReference type="SUPFAM" id="SSF46955">
    <property type="entry name" value="Putative DNA-binding domain"/>
    <property type="match status" value="1"/>
</dbReference>
<feature type="domain" description="HTH merR-type" evidence="6">
    <location>
        <begin position="4"/>
        <end position="74"/>
    </location>
</feature>
<protein>
    <submittedName>
        <fullName evidence="7">DNA-binding transcriptional MerR regulator</fullName>
    </submittedName>
</protein>
<evidence type="ECO:0000256" key="5">
    <source>
        <dbReference type="SAM" id="Coils"/>
    </source>
</evidence>
<evidence type="ECO:0000256" key="2">
    <source>
        <dbReference type="ARBA" id="ARBA00023015"/>
    </source>
</evidence>
<dbReference type="InterPro" id="IPR009061">
    <property type="entry name" value="DNA-bd_dom_put_sf"/>
</dbReference>
<dbReference type="RefSeq" id="WP_109627583.1">
    <property type="nucleotide sequence ID" value="NZ_JANKBI010000006.1"/>
</dbReference>
<dbReference type="GO" id="GO:0003677">
    <property type="term" value="F:DNA binding"/>
    <property type="evidence" value="ECO:0007669"/>
    <property type="project" value="UniProtKB-KW"/>
</dbReference>
<sequence>MGKLLRIGQVCKLYGISLDTLRYYDKIGLLKPLVTEPNGYRYYSFEQLDILEMILAGRSLDIPLENLQKRLVSGKIDDYMLLVEEQQAAIVERKKALEQLEKRSRQMADLLTEITLHKNDNKLQNIQYETLDKEICQISVEGFPPTGFDWNNVGSFLQMEQWSFYQSDSKGIVAEPPQKAGISCQNKEYARKMVSNSGSTKIVKVTGTYGKIKFWGKNKELHTYLNKICRNLKLRDAQLLVKYIFALAHEDLDNEYFVEIYFLLKEVEDSKRNLEKERENEESS</sequence>
<dbReference type="InterPro" id="IPR047057">
    <property type="entry name" value="MerR_fam"/>
</dbReference>
<name>A0AB73T2T5_9FIRM</name>
<evidence type="ECO:0000256" key="1">
    <source>
        <dbReference type="ARBA" id="ARBA00022491"/>
    </source>
</evidence>
<keyword evidence="4" id="KW-0804">Transcription</keyword>
<dbReference type="SMART" id="SM00422">
    <property type="entry name" value="HTH_MERR"/>
    <property type="match status" value="1"/>
</dbReference>
<evidence type="ECO:0000313" key="7">
    <source>
        <dbReference type="EMBL" id="PWJ74793.1"/>
    </source>
</evidence>
<dbReference type="EMBL" id="QGGY01000008">
    <property type="protein sequence ID" value="PWJ74793.1"/>
    <property type="molecule type" value="Genomic_DNA"/>
</dbReference>
<keyword evidence="5" id="KW-0175">Coiled coil</keyword>
<keyword evidence="3 7" id="KW-0238">DNA-binding</keyword>
<evidence type="ECO:0000256" key="3">
    <source>
        <dbReference type="ARBA" id="ARBA00023125"/>
    </source>
</evidence>
<keyword evidence="8" id="KW-1185">Reference proteome</keyword>
<keyword evidence="2" id="KW-0805">Transcription regulation</keyword>
<dbReference type="InterPro" id="IPR000551">
    <property type="entry name" value="MerR-type_HTH_dom"/>
</dbReference>
<dbReference type="PANTHER" id="PTHR30204">
    <property type="entry name" value="REDOX-CYCLING DRUG-SENSING TRANSCRIPTIONAL ACTIVATOR SOXR"/>
    <property type="match status" value="1"/>
</dbReference>
<evidence type="ECO:0000259" key="6">
    <source>
        <dbReference type="PROSITE" id="PS50937"/>
    </source>
</evidence>
<dbReference type="PROSITE" id="PS50937">
    <property type="entry name" value="HTH_MERR_2"/>
    <property type="match status" value="1"/>
</dbReference>
<dbReference type="GO" id="GO:0003700">
    <property type="term" value="F:DNA-binding transcription factor activity"/>
    <property type="evidence" value="ECO:0007669"/>
    <property type="project" value="InterPro"/>
</dbReference>
<gene>
    <name evidence="7" type="ORF">C7383_108223</name>
</gene>